<dbReference type="Gene3D" id="2.60.40.1090">
    <property type="entry name" value="Fimbrial-type adhesion domain"/>
    <property type="match status" value="1"/>
</dbReference>
<dbReference type="InterPro" id="IPR008966">
    <property type="entry name" value="Adhesion_dom_sf"/>
</dbReference>
<feature type="signal peptide" evidence="1">
    <location>
        <begin position="1"/>
        <end position="28"/>
    </location>
</feature>
<dbReference type="RefSeq" id="WP_081534266.1">
    <property type="nucleotide sequence ID" value="NZ_ALJE01000019.1"/>
</dbReference>
<dbReference type="EMBL" id="JAOCKG010000012">
    <property type="protein sequence ID" value="MDH2053262.1"/>
    <property type="molecule type" value="Genomic_DNA"/>
</dbReference>
<organism evidence="3 4">
    <name type="scientific">Achromobacter marplatensis</name>
    <dbReference type="NCBI Taxonomy" id="470868"/>
    <lineage>
        <taxon>Bacteria</taxon>
        <taxon>Pseudomonadati</taxon>
        <taxon>Pseudomonadota</taxon>
        <taxon>Betaproteobacteria</taxon>
        <taxon>Burkholderiales</taxon>
        <taxon>Alcaligenaceae</taxon>
        <taxon>Achromobacter</taxon>
    </lineage>
</organism>
<dbReference type="Pfam" id="PF00419">
    <property type="entry name" value="Fimbrial"/>
    <property type="match status" value="1"/>
</dbReference>
<feature type="domain" description="Fimbrial-type adhesion" evidence="2">
    <location>
        <begin position="34"/>
        <end position="171"/>
    </location>
</feature>
<sequence length="176" mass="19228">MTYRFRQLARAPLAGALLAVLASAGSHAEQPNMRFNGYLVAPPPCTVSDNGRRIEVAFKQNINTSKIDGDNYKQIVPYQIDCPGMNRPGITWRMKLTVRGTATKFEPAAVQSSVPDLGIKLILNNYPDFVLNTAQEIKLDASQSPPTLEAVPVKLAGSRLPLKEFTASALLIAELY</sequence>
<reference evidence="3" key="1">
    <citation type="submission" date="2022-09" db="EMBL/GenBank/DDBJ databases">
        <title>Intensive care unit water sources are persistently colonized with multi-drug resistant bacteria and are the site of extensive horizontal gene transfer of antibiotic resistance genes.</title>
        <authorList>
            <person name="Diorio-Toth L."/>
        </authorList>
    </citation>
    <scope>NUCLEOTIDE SEQUENCE</scope>
    <source>
        <strain evidence="3">GD03676</strain>
    </source>
</reference>
<dbReference type="GO" id="GO:0009289">
    <property type="term" value="C:pilus"/>
    <property type="evidence" value="ECO:0007669"/>
    <property type="project" value="InterPro"/>
</dbReference>
<accession>A0AA42WG18</accession>
<feature type="chain" id="PRO_5041246025" evidence="1">
    <location>
        <begin position="29"/>
        <end position="176"/>
    </location>
</feature>
<dbReference type="InterPro" id="IPR036937">
    <property type="entry name" value="Adhesion_dom_fimbrial_sf"/>
</dbReference>
<evidence type="ECO:0000259" key="2">
    <source>
        <dbReference type="Pfam" id="PF00419"/>
    </source>
</evidence>
<evidence type="ECO:0000313" key="4">
    <source>
        <dbReference type="Proteomes" id="UP001161276"/>
    </source>
</evidence>
<dbReference type="AlphaFoldDB" id="A0AA42WG18"/>
<name>A0AA42WG18_9BURK</name>
<dbReference type="Proteomes" id="UP001161276">
    <property type="component" value="Unassembled WGS sequence"/>
</dbReference>
<keyword evidence="1" id="KW-0732">Signal</keyword>
<comment type="caution">
    <text evidence="3">The sequence shown here is derived from an EMBL/GenBank/DDBJ whole genome shotgun (WGS) entry which is preliminary data.</text>
</comment>
<protein>
    <submittedName>
        <fullName evidence="3">Fimbrial protein</fullName>
    </submittedName>
</protein>
<evidence type="ECO:0000256" key="1">
    <source>
        <dbReference type="SAM" id="SignalP"/>
    </source>
</evidence>
<proteinExistence type="predicted"/>
<gene>
    <name evidence="3" type="ORF">N5K24_22835</name>
</gene>
<dbReference type="InterPro" id="IPR000259">
    <property type="entry name" value="Adhesion_dom_fimbrial"/>
</dbReference>
<evidence type="ECO:0000313" key="3">
    <source>
        <dbReference type="EMBL" id="MDH2053262.1"/>
    </source>
</evidence>
<dbReference type="SUPFAM" id="SSF49401">
    <property type="entry name" value="Bacterial adhesins"/>
    <property type="match status" value="1"/>
</dbReference>
<dbReference type="GO" id="GO:0007155">
    <property type="term" value="P:cell adhesion"/>
    <property type="evidence" value="ECO:0007669"/>
    <property type="project" value="InterPro"/>
</dbReference>